<dbReference type="InterPro" id="IPR006352">
    <property type="entry name" value="GlmM_bact"/>
</dbReference>
<dbReference type="EMBL" id="JAIKTU010000003">
    <property type="protein sequence ID" value="MBY0754640.1"/>
    <property type="molecule type" value="Genomic_DNA"/>
</dbReference>
<evidence type="ECO:0000256" key="8">
    <source>
        <dbReference type="RuleBase" id="RU004327"/>
    </source>
</evidence>
<feature type="modified residue" description="Phosphoserine" evidence="6">
    <location>
        <position position="100"/>
    </location>
</feature>
<dbReference type="GO" id="GO:0008966">
    <property type="term" value="F:phosphoglucosamine mutase activity"/>
    <property type="evidence" value="ECO:0007669"/>
    <property type="project" value="UniProtKB-EC"/>
</dbReference>
<evidence type="ECO:0000259" key="9">
    <source>
        <dbReference type="Pfam" id="PF00408"/>
    </source>
</evidence>
<dbReference type="PROSITE" id="PS00710">
    <property type="entry name" value="PGM_PMM"/>
    <property type="match status" value="1"/>
</dbReference>
<feature type="active site" description="Phosphoserine intermediate" evidence="6">
    <location>
        <position position="100"/>
    </location>
</feature>
<keyword evidence="4 6" id="KW-0460">Magnesium</keyword>
<evidence type="ECO:0000259" key="11">
    <source>
        <dbReference type="Pfam" id="PF02879"/>
    </source>
</evidence>
<dbReference type="InterPro" id="IPR036900">
    <property type="entry name" value="A-D-PHexomutase_C_sf"/>
</dbReference>
<organism evidence="13 14">
    <name type="scientific">Clostridium sardiniense</name>
    <name type="common">Clostridium absonum</name>
    <dbReference type="NCBI Taxonomy" id="29369"/>
    <lineage>
        <taxon>Bacteria</taxon>
        <taxon>Bacillati</taxon>
        <taxon>Bacillota</taxon>
        <taxon>Clostridia</taxon>
        <taxon>Eubacteriales</taxon>
        <taxon>Clostridiaceae</taxon>
        <taxon>Clostridium</taxon>
    </lineage>
</organism>
<gene>
    <name evidence="6 13" type="primary">glmM</name>
    <name evidence="13" type="ORF">K5V21_04135</name>
</gene>
<keyword evidence="3 6" id="KW-0479">Metal-binding</keyword>
<accession>A0ABS7KV26</accession>
<dbReference type="NCBIfam" id="TIGR01455">
    <property type="entry name" value="glmM"/>
    <property type="match status" value="1"/>
</dbReference>
<dbReference type="PRINTS" id="PR00509">
    <property type="entry name" value="PGMPMM"/>
</dbReference>
<comment type="similarity">
    <text evidence="1 6 7">Belongs to the phosphohexose mutase family.</text>
</comment>
<comment type="cofactor">
    <cofactor evidence="6">
        <name>Mg(2+)</name>
        <dbReference type="ChEBI" id="CHEBI:18420"/>
    </cofactor>
    <text evidence="6">Binds 1 Mg(2+) ion per subunit.</text>
</comment>
<feature type="binding site" evidence="6">
    <location>
        <position position="242"/>
    </location>
    <ligand>
        <name>Mg(2+)</name>
        <dbReference type="ChEBI" id="CHEBI:18420"/>
    </ligand>
</feature>
<dbReference type="InterPro" id="IPR005844">
    <property type="entry name" value="A-D-PHexomutase_a/b/a-I"/>
</dbReference>
<comment type="function">
    <text evidence="6 8">Catalyzes the conversion of glucosamine-6-phosphate to glucosamine-1-phosphate.</text>
</comment>
<dbReference type="InterPro" id="IPR005843">
    <property type="entry name" value="A-D-PHexomutase_C"/>
</dbReference>
<feature type="domain" description="Alpha-D-phosphohexomutase alpha/beta/alpha" evidence="12">
    <location>
        <begin position="257"/>
        <end position="367"/>
    </location>
</feature>
<feature type="binding site" evidence="6">
    <location>
        <position position="240"/>
    </location>
    <ligand>
        <name>Mg(2+)</name>
        <dbReference type="ChEBI" id="CHEBI:18420"/>
    </ligand>
</feature>
<dbReference type="Pfam" id="PF02880">
    <property type="entry name" value="PGM_PMM_III"/>
    <property type="match status" value="1"/>
</dbReference>
<dbReference type="EC" id="5.4.2.10" evidence="6 8"/>
<feature type="binding site" evidence="6">
    <location>
        <position position="244"/>
    </location>
    <ligand>
        <name>Mg(2+)</name>
        <dbReference type="ChEBI" id="CHEBI:18420"/>
    </ligand>
</feature>
<evidence type="ECO:0000256" key="3">
    <source>
        <dbReference type="ARBA" id="ARBA00022723"/>
    </source>
</evidence>
<comment type="catalytic activity">
    <reaction evidence="6 8">
        <text>alpha-D-glucosamine 1-phosphate = D-glucosamine 6-phosphate</text>
        <dbReference type="Rhea" id="RHEA:23424"/>
        <dbReference type="ChEBI" id="CHEBI:58516"/>
        <dbReference type="ChEBI" id="CHEBI:58725"/>
        <dbReference type="EC" id="5.4.2.10"/>
    </reaction>
</comment>
<keyword evidence="5 6" id="KW-0413">Isomerase</keyword>
<dbReference type="PANTHER" id="PTHR42946">
    <property type="entry name" value="PHOSPHOHEXOSE MUTASE"/>
    <property type="match status" value="1"/>
</dbReference>
<dbReference type="InterPro" id="IPR005845">
    <property type="entry name" value="A-D-PHexomutase_a/b/a-II"/>
</dbReference>
<dbReference type="Gene3D" id="3.30.310.50">
    <property type="entry name" value="Alpha-D-phosphohexomutase, C-terminal domain"/>
    <property type="match status" value="1"/>
</dbReference>
<feature type="domain" description="Alpha-D-phosphohexomutase alpha/beta/alpha" evidence="10">
    <location>
        <begin position="3"/>
        <end position="134"/>
    </location>
</feature>
<evidence type="ECO:0000256" key="7">
    <source>
        <dbReference type="RuleBase" id="RU004326"/>
    </source>
</evidence>
<dbReference type="InterPro" id="IPR005846">
    <property type="entry name" value="A-D-PHexomutase_a/b/a-III"/>
</dbReference>
<reference evidence="13 14" key="1">
    <citation type="journal article" date="2021" name="Cell Host Microbe">
        <title>in vivo commensal control of Clostridioides difficile virulence.</title>
        <authorList>
            <person name="Girinathan B.P."/>
            <person name="Dibenedetto N."/>
            <person name="Worley J.N."/>
            <person name="Peltier J."/>
            <person name="Arrieta-Ortiz M.L."/>
            <person name="Rupa Christinal Immanuel S."/>
            <person name="Lavin R."/>
            <person name="Delaney M.L."/>
            <person name="Cummins C."/>
            <person name="Hoffmann M."/>
            <person name="Luo Y."/>
            <person name="Gonzalez-Escalona N."/>
            <person name="Allard M."/>
            <person name="Onderdonk A.B."/>
            <person name="Gerber G.K."/>
            <person name="Sonenshein A.L."/>
            <person name="Baliga N."/>
            <person name="Dupuy B."/>
            <person name="Bry L."/>
        </authorList>
    </citation>
    <scope>NUCLEOTIDE SEQUENCE [LARGE SCALE GENOMIC DNA]</scope>
    <source>
        <strain evidence="13 14">DSM 599</strain>
    </source>
</reference>
<dbReference type="NCBIfam" id="NF008139">
    <property type="entry name" value="PRK10887.1"/>
    <property type="match status" value="1"/>
</dbReference>
<dbReference type="SUPFAM" id="SSF53738">
    <property type="entry name" value="Phosphoglucomutase, first 3 domains"/>
    <property type="match status" value="3"/>
</dbReference>
<keyword evidence="14" id="KW-1185">Reference proteome</keyword>
<comment type="PTM">
    <text evidence="6">Activated by phosphorylation.</text>
</comment>
<evidence type="ECO:0000259" key="12">
    <source>
        <dbReference type="Pfam" id="PF02880"/>
    </source>
</evidence>
<evidence type="ECO:0000256" key="5">
    <source>
        <dbReference type="ARBA" id="ARBA00023235"/>
    </source>
</evidence>
<dbReference type="HAMAP" id="MF_01554_B">
    <property type="entry name" value="GlmM_B"/>
    <property type="match status" value="1"/>
</dbReference>
<name>A0ABS7KV26_CLOSR</name>
<feature type="binding site" description="via phosphate group" evidence="6">
    <location>
        <position position="100"/>
    </location>
    <ligand>
        <name>Mg(2+)</name>
        <dbReference type="ChEBI" id="CHEBI:18420"/>
    </ligand>
</feature>
<dbReference type="Pfam" id="PF02878">
    <property type="entry name" value="PGM_PMM_I"/>
    <property type="match status" value="1"/>
</dbReference>
<dbReference type="Gene3D" id="3.40.120.10">
    <property type="entry name" value="Alpha-D-Glucose-1,6-Bisphosphate, subunit A, domain 3"/>
    <property type="match status" value="3"/>
</dbReference>
<evidence type="ECO:0000256" key="1">
    <source>
        <dbReference type="ARBA" id="ARBA00010231"/>
    </source>
</evidence>
<evidence type="ECO:0000256" key="2">
    <source>
        <dbReference type="ARBA" id="ARBA00022553"/>
    </source>
</evidence>
<dbReference type="InterPro" id="IPR050060">
    <property type="entry name" value="Phosphoglucosamine_mutase"/>
</dbReference>
<dbReference type="CDD" id="cd05802">
    <property type="entry name" value="GlmM"/>
    <property type="match status" value="1"/>
</dbReference>
<comment type="caution">
    <text evidence="13">The sequence shown here is derived from an EMBL/GenBank/DDBJ whole genome shotgun (WGS) entry which is preliminary data.</text>
</comment>
<dbReference type="Pfam" id="PF02879">
    <property type="entry name" value="PGM_PMM_II"/>
    <property type="match status" value="1"/>
</dbReference>
<protein>
    <recommendedName>
        <fullName evidence="6 8">Phosphoglucosamine mutase</fullName>
        <ecNumber evidence="6 8">5.4.2.10</ecNumber>
    </recommendedName>
</protein>
<dbReference type="RefSeq" id="WP_221859447.1">
    <property type="nucleotide sequence ID" value="NZ_JAIKTU010000003.1"/>
</dbReference>
<evidence type="ECO:0000256" key="6">
    <source>
        <dbReference type="HAMAP-Rule" id="MF_01554"/>
    </source>
</evidence>
<evidence type="ECO:0000259" key="10">
    <source>
        <dbReference type="Pfam" id="PF02878"/>
    </source>
</evidence>
<keyword evidence="2 6" id="KW-0597">Phosphoprotein</keyword>
<dbReference type="SUPFAM" id="SSF55957">
    <property type="entry name" value="Phosphoglucomutase, C-terminal domain"/>
    <property type="match status" value="1"/>
</dbReference>
<dbReference type="InterPro" id="IPR016066">
    <property type="entry name" value="A-D-PHexomutase_CS"/>
</dbReference>
<dbReference type="InterPro" id="IPR005841">
    <property type="entry name" value="Alpha-D-phosphohexomutase_SF"/>
</dbReference>
<evidence type="ECO:0000313" key="13">
    <source>
        <dbReference type="EMBL" id="MBY0754640.1"/>
    </source>
</evidence>
<feature type="domain" description="Alpha-D-phosphohexomutase alpha/beta/alpha" evidence="11">
    <location>
        <begin position="157"/>
        <end position="253"/>
    </location>
</feature>
<dbReference type="PANTHER" id="PTHR42946:SF1">
    <property type="entry name" value="PHOSPHOGLUCOMUTASE (ALPHA-D-GLUCOSE-1,6-BISPHOSPHATE-DEPENDENT)"/>
    <property type="match status" value="1"/>
</dbReference>
<evidence type="ECO:0000256" key="4">
    <source>
        <dbReference type="ARBA" id="ARBA00022842"/>
    </source>
</evidence>
<feature type="domain" description="Alpha-D-phosphohexomutase C-terminal" evidence="9">
    <location>
        <begin position="373"/>
        <end position="441"/>
    </location>
</feature>
<proteinExistence type="inferred from homology"/>
<dbReference type="Pfam" id="PF00408">
    <property type="entry name" value="PGM_PMM_IV"/>
    <property type="match status" value="1"/>
</dbReference>
<dbReference type="Proteomes" id="UP001299068">
    <property type="component" value="Unassembled WGS sequence"/>
</dbReference>
<sequence>MGRMFGTDGVRGVANTELTAELAYNLGRAGAYVLTEAAHKPKILVAKDTRISGDMLEAALVAGILSVGAEAIVLGVIPTPAVAHLTREYGADAGVMISASHNPVEYNGIKFFNNNGYKLSDELEDEIQRVIESNFEGVPSPTGVSLGREKVEVAALDDYIEFAKNTISSNLEGMKIALDCANGASYKAAVEAFRDLGAEVYVINDNPDGTNINENCGSTHPEELMEYVVKKGCDAGFAFDGDADRCLAVDEKGNLINGDFILALCAKHLKDLGRLKDDTLVVTVMSNLGLDIACKNLGIKTLKTKVGDRYVLEEMVNDGYVLGGEQSGHIIFLECNTTGDGLVTALQVSSIIKRSKESLSSLCSIMRELPQVLVNAKVPNDKKDIYLKDAEIIAEIERMEKLMDGKGRVLIRPSGTEPLVRVMLEGENQEEIDKLAHNLADMILAKC</sequence>
<evidence type="ECO:0000313" key="14">
    <source>
        <dbReference type="Proteomes" id="UP001299068"/>
    </source>
</evidence>
<dbReference type="InterPro" id="IPR016055">
    <property type="entry name" value="A-D-PHexomutase_a/b/a-I/II/III"/>
</dbReference>